<evidence type="ECO:0000313" key="2">
    <source>
        <dbReference type="WBParaSite" id="nRc.2.0.1.t14072-RA"/>
    </source>
</evidence>
<evidence type="ECO:0000313" key="1">
    <source>
        <dbReference type="Proteomes" id="UP000887565"/>
    </source>
</evidence>
<name>A0A915IIR9_ROMCU</name>
<proteinExistence type="predicted"/>
<accession>A0A915IIR9</accession>
<reference evidence="2" key="1">
    <citation type="submission" date="2022-11" db="UniProtKB">
        <authorList>
            <consortium name="WormBaseParasite"/>
        </authorList>
    </citation>
    <scope>IDENTIFICATION</scope>
</reference>
<protein>
    <submittedName>
        <fullName evidence="2">Uncharacterized protein</fullName>
    </submittedName>
</protein>
<keyword evidence="1" id="KW-1185">Reference proteome</keyword>
<organism evidence="1 2">
    <name type="scientific">Romanomermis culicivorax</name>
    <name type="common">Nematode worm</name>
    <dbReference type="NCBI Taxonomy" id="13658"/>
    <lineage>
        <taxon>Eukaryota</taxon>
        <taxon>Metazoa</taxon>
        <taxon>Ecdysozoa</taxon>
        <taxon>Nematoda</taxon>
        <taxon>Enoplea</taxon>
        <taxon>Dorylaimia</taxon>
        <taxon>Mermithida</taxon>
        <taxon>Mermithoidea</taxon>
        <taxon>Mermithidae</taxon>
        <taxon>Romanomermis</taxon>
    </lineage>
</organism>
<dbReference type="Proteomes" id="UP000887565">
    <property type="component" value="Unplaced"/>
</dbReference>
<dbReference type="WBParaSite" id="nRc.2.0.1.t14072-RA">
    <property type="protein sequence ID" value="nRc.2.0.1.t14072-RA"/>
    <property type="gene ID" value="nRc.2.0.1.g14072"/>
</dbReference>
<dbReference type="AlphaFoldDB" id="A0A915IIR9"/>
<sequence>MNQFYGPSKLDKSFAMKASSNTATAVVLDTLDLAVSHQPTGTKAVDCGKSGRWMDVSLLPPTRQITFSTNMGKSSVAMPIRKSAKGRSSAGFWVSTDDTAKTKHVLSPLVWPSVVNVKKEMIKLMSILEAFKKQTKVINYFVNQFLISLTSSLLLNFNLALEEYWSWCASLSQTTFNSLVNRYPGITREELSPYFTLSKPEAELPALFKARCTSNLVKGVEKRSRKSPSHIMMTHFYDQKFDRKTFF</sequence>